<proteinExistence type="predicted"/>
<dbReference type="AlphaFoldDB" id="A0A2D1CSU3"/>
<protein>
    <submittedName>
        <fullName evidence="1">Major tail tube protein</fullName>
    </submittedName>
</protein>
<dbReference type="NCBIfam" id="TIGR01611">
    <property type="entry name" value="tail_tube"/>
    <property type="match status" value="1"/>
</dbReference>
<name>A0A2D1CSU3_PSEAI</name>
<accession>A0A2D1CSU3</accession>
<dbReference type="RefSeq" id="WP_087819149.1">
    <property type="nucleotide sequence ID" value="NZ_NINP01000013.1"/>
</dbReference>
<sequence>MAMPRKLKNMNLFNDGGSYQGVVKSCTLPPLARKMEAFRGGGMNGPVKADLGHNDDGIQFEWTVGGLELTVLKQYGAVSASGVMLRFSGAYQQDDTGAVTSVEIVVRGRHETIEMGDAQTGEDTEHKITTTCSYYKLVVNGEEVIEIDLLNFVEKVNGKDLLEAQRKAIGL</sequence>
<dbReference type="EMBL" id="MF168946">
    <property type="protein sequence ID" value="ATN45593.1"/>
    <property type="molecule type" value="Genomic_DNA"/>
</dbReference>
<evidence type="ECO:0000313" key="1">
    <source>
        <dbReference type="EMBL" id="ATN45593.1"/>
    </source>
</evidence>
<organism evidence="1">
    <name type="scientific">Pseudomonas aeruginosa</name>
    <dbReference type="NCBI Taxonomy" id="287"/>
    <lineage>
        <taxon>Bacteria</taxon>
        <taxon>Pseudomonadati</taxon>
        <taxon>Pseudomonadota</taxon>
        <taxon>Gammaproteobacteria</taxon>
        <taxon>Pseudomonadales</taxon>
        <taxon>Pseudomonadaceae</taxon>
        <taxon>Pseudomonas</taxon>
    </lineage>
</organism>
<dbReference type="Pfam" id="PF04985">
    <property type="entry name" value="Phage_tube"/>
    <property type="match status" value="1"/>
</dbReference>
<dbReference type="InterPro" id="IPR006498">
    <property type="entry name" value="Tail_tube"/>
</dbReference>
<reference evidence="1" key="1">
    <citation type="submission" date="2017-05" db="EMBL/GenBank/DDBJ databases">
        <title>Two decades of blaVIM-2-producing Pseudomonas aeruginosa dissemination: the decisive role of mobile genetic elements and successful clones.</title>
        <authorList>
            <person name="Botelho J."/>
        </authorList>
    </citation>
    <scope>NUCLEOTIDE SEQUENCE</scope>
    <source>
        <strain evidence="1">FFUP_PS_CB5</strain>
    </source>
</reference>